<feature type="compositionally biased region" description="Basic and acidic residues" evidence="1">
    <location>
        <begin position="122"/>
        <end position="135"/>
    </location>
</feature>
<dbReference type="EMBL" id="OY660871">
    <property type="protein sequence ID" value="CAJ1063007.1"/>
    <property type="molecule type" value="Genomic_DNA"/>
</dbReference>
<evidence type="ECO:0000256" key="1">
    <source>
        <dbReference type="SAM" id="MobiDB-lite"/>
    </source>
</evidence>
<proteinExistence type="predicted"/>
<sequence>MGRLLGPWITQFVLADQHRHRPLTLHPASLSSSRPFSRTSGSQTLIPDLLSLHKTDSSSRRRPLRTACSAATHVHTDPGLQLGDTRAEDTLSFDRGGAQDLKESSFSPQDSDQTSAQGGHLEYIREHVREQERRR</sequence>
<name>A0AAV1FNK2_XYRNO</name>
<feature type="region of interest" description="Disordered" evidence="1">
    <location>
        <begin position="53"/>
        <end position="135"/>
    </location>
</feature>
<reference evidence="2" key="1">
    <citation type="submission" date="2023-08" db="EMBL/GenBank/DDBJ databases">
        <authorList>
            <person name="Alioto T."/>
            <person name="Alioto T."/>
            <person name="Gomez Garrido J."/>
        </authorList>
    </citation>
    <scope>NUCLEOTIDE SEQUENCE</scope>
</reference>
<feature type="compositionally biased region" description="Polar residues" evidence="1">
    <location>
        <begin position="104"/>
        <end position="117"/>
    </location>
</feature>
<accession>A0AAV1FNK2</accession>
<evidence type="ECO:0000313" key="3">
    <source>
        <dbReference type="Proteomes" id="UP001178508"/>
    </source>
</evidence>
<dbReference type="AlphaFoldDB" id="A0AAV1FNK2"/>
<protein>
    <submittedName>
        <fullName evidence="2">Uncharacterized protein</fullName>
    </submittedName>
</protein>
<organism evidence="2 3">
    <name type="scientific">Xyrichtys novacula</name>
    <name type="common">Pearly razorfish</name>
    <name type="synonym">Hemipteronotus novacula</name>
    <dbReference type="NCBI Taxonomy" id="13765"/>
    <lineage>
        <taxon>Eukaryota</taxon>
        <taxon>Metazoa</taxon>
        <taxon>Chordata</taxon>
        <taxon>Craniata</taxon>
        <taxon>Vertebrata</taxon>
        <taxon>Euteleostomi</taxon>
        <taxon>Actinopterygii</taxon>
        <taxon>Neopterygii</taxon>
        <taxon>Teleostei</taxon>
        <taxon>Neoteleostei</taxon>
        <taxon>Acanthomorphata</taxon>
        <taxon>Eupercaria</taxon>
        <taxon>Labriformes</taxon>
        <taxon>Labridae</taxon>
        <taxon>Xyrichtys</taxon>
    </lineage>
</organism>
<evidence type="ECO:0000313" key="2">
    <source>
        <dbReference type="EMBL" id="CAJ1063007.1"/>
    </source>
</evidence>
<dbReference type="Proteomes" id="UP001178508">
    <property type="component" value="Chromosome 8"/>
</dbReference>
<gene>
    <name evidence="2" type="ORF">XNOV1_A029325</name>
</gene>
<keyword evidence="3" id="KW-1185">Reference proteome</keyword>